<gene>
    <name evidence="3" type="ORF">SORBI_3010G229025</name>
</gene>
<feature type="region of interest" description="Disordered" evidence="1">
    <location>
        <begin position="1"/>
        <end position="67"/>
    </location>
</feature>
<accession>A0A194YKX9</accession>
<reference evidence="3 4" key="1">
    <citation type="journal article" date="2009" name="Nature">
        <title>The Sorghum bicolor genome and the diversification of grasses.</title>
        <authorList>
            <person name="Paterson A.H."/>
            <person name="Bowers J.E."/>
            <person name="Bruggmann R."/>
            <person name="Dubchak I."/>
            <person name="Grimwood J."/>
            <person name="Gundlach H."/>
            <person name="Haberer G."/>
            <person name="Hellsten U."/>
            <person name="Mitros T."/>
            <person name="Poliakov A."/>
            <person name="Schmutz J."/>
            <person name="Spannagl M."/>
            <person name="Tang H."/>
            <person name="Wang X."/>
            <person name="Wicker T."/>
            <person name="Bharti A.K."/>
            <person name="Chapman J."/>
            <person name="Feltus F.A."/>
            <person name="Gowik U."/>
            <person name="Grigoriev I.V."/>
            <person name="Lyons E."/>
            <person name="Maher C.A."/>
            <person name="Martis M."/>
            <person name="Narechania A."/>
            <person name="Otillar R.P."/>
            <person name="Penning B.W."/>
            <person name="Salamov A.A."/>
            <person name="Wang Y."/>
            <person name="Zhang L."/>
            <person name="Carpita N.C."/>
            <person name="Freeling M."/>
            <person name="Gingle A.R."/>
            <person name="Hash C.T."/>
            <person name="Keller B."/>
            <person name="Klein P."/>
            <person name="Kresovich S."/>
            <person name="McCann M.C."/>
            <person name="Ming R."/>
            <person name="Peterson D.G."/>
            <person name="Mehboob-ur-Rahman"/>
            <person name="Ware D."/>
            <person name="Westhoff P."/>
            <person name="Mayer K.F."/>
            <person name="Messing J."/>
            <person name="Rokhsar D.S."/>
        </authorList>
    </citation>
    <scope>NUCLEOTIDE SEQUENCE [LARGE SCALE GENOMIC DNA]</scope>
    <source>
        <strain evidence="4">cv. BTx623</strain>
    </source>
</reference>
<protein>
    <submittedName>
        <fullName evidence="3">Uncharacterized protein</fullName>
    </submittedName>
</protein>
<keyword evidence="2" id="KW-0812">Transmembrane</keyword>
<evidence type="ECO:0000313" key="4">
    <source>
        <dbReference type="Proteomes" id="UP000000768"/>
    </source>
</evidence>
<feature type="compositionally biased region" description="Low complexity" evidence="1">
    <location>
        <begin position="26"/>
        <end position="40"/>
    </location>
</feature>
<dbReference type="Gramene" id="KXG20639">
    <property type="protein sequence ID" value="KXG20639"/>
    <property type="gene ID" value="SORBI_3010G229025"/>
</dbReference>
<evidence type="ECO:0000256" key="1">
    <source>
        <dbReference type="SAM" id="MobiDB-lite"/>
    </source>
</evidence>
<name>A0A194YKX9_SORBI</name>
<evidence type="ECO:0000313" key="3">
    <source>
        <dbReference type="EMBL" id="KXG20639.2"/>
    </source>
</evidence>
<keyword evidence="2" id="KW-0472">Membrane</keyword>
<reference evidence="4" key="2">
    <citation type="journal article" date="2018" name="Plant J.">
        <title>The Sorghum bicolor reference genome: improved assembly, gene annotations, a transcriptome atlas, and signatures of genome organization.</title>
        <authorList>
            <person name="McCormick R.F."/>
            <person name="Truong S.K."/>
            <person name="Sreedasyam A."/>
            <person name="Jenkins J."/>
            <person name="Shu S."/>
            <person name="Sims D."/>
            <person name="Kennedy M."/>
            <person name="Amirebrahimi M."/>
            <person name="Weers B.D."/>
            <person name="McKinley B."/>
            <person name="Mattison A."/>
            <person name="Morishige D.T."/>
            <person name="Grimwood J."/>
            <person name="Schmutz J."/>
            <person name="Mullet J.E."/>
        </authorList>
    </citation>
    <scope>NUCLEOTIDE SEQUENCE [LARGE SCALE GENOMIC DNA]</scope>
    <source>
        <strain evidence="4">cv. BTx623</strain>
    </source>
</reference>
<dbReference type="AlphaFoldDB" id="A0A194YKX9"/>
<feature type="compositionally biased region" description="Basic and acidic residues" evidence="1">
    <location>
        <begin position="41"/>
        <end position="54"/>
    </location>
</feature>
<sequence length="118" mass="11884">MSRENPPALAPRQPPAAAGVDRSEEAGAASDPAAASSGEGDPPKAGEGRQEHARPLARSPPLLPFAPRSSLRAGAAAAALPILLLLLLLLRREQRVLEGIAGKPGTVAAALQGGTCSE</sequence>
<dbReference type="EMBL" id="CM000769">
    <property type="protein sequence ID" value="KXG20639.2"/>
    <property type="molecule type" value="Genomic_DNA"/>
</dbReference>
<feature type="transmembrane region" description="Helical" evidence="2">
    <location>
        <begin position="71"/>
        <end position="90"/>
    </location>
</feature>
<dbReference type="Proteomes" id="UP000000768">
    <property type="component" value="Chromosome 10"/>
</dbReference>
<feature type="compositionally biased region" description="Low complexity" evidence="1">
    <location>
        <begin position="56"/>
        <end position="67"/>
    </location>
</feature>
<keyword evidence="2" id="KW-1133">Transmembrane helix</keyword>
<proteinExistence type="predicted"/>
<keyword evidence="4" id="KW-1185">Reference proteome</keyword>
<dbReference type="InParanoid" id="A0A194YKX9"/>
<evidence type="ECO:0000256" key="2">
    <source>
        <dbReference type="SAM" id="Phobius"/>
    </source>
</evidence>
<organism evidence="3 4">
    <name type="scientific">Sorghum bicolor</name>
    <name type="common">Sorghum</name>
    <name type="synonym">Sorghum vulgare</name>
    <dbReference type="NCBI Taxonomy" id="4558"/>
    <lineage>
        <taxon>Eukaryota</taxon>
        <taxon>Viridiplantae</taxon>
        <taxon>Streptophyta</taxon>
        <taxon>Embryophyta</taxon>
        <taxon>Tracheophyta</taxon>
        <taxon>Spermatophyta</taxon>
        <taxon>Magnoliopsida</taxon>
        <taxon>Liliopsida</taxon>
        <taxon>Poales</taxon>
        <taxon>Poaceae</taxon>
        <taxon>PACMAD clade</taxon>
        <taxon>Panicoideae</taxon>
        <taxon>Andropogonodae</taxon>
        <taxon>Andropogoneae</taxon>
        <taxon>Sorghinae</taxon>
        <taxon>Sorghum</taxon>
    </lineage>
</organism>